<dbReference type="AlphaFoldDB" id="A0A0F8ZRC8"/>
<protein>
    <submittedName>
        <fullName evidence="1">Uncharacterized protein</fullName>
    </submittedName>
</protein>
<reference evidence="1" key="1">
    <citation type="journal article" date="2015" name="Nature">
        <title>Complex archaea that bridge the gap between prokaryotes and eukaryotes.</title>
        <authorList>
            <person name="Spang A."/>
            <person name="Saw J.H."/>
            <person name="Jorgensen S.L."/>
            <person name="Zaremba-Niedzwiedzka K."/>
            <person name="Martijn J."/>
            <person name="Lind A.E."/>
            <person name="van Eijk R."/>
            <person name="Schleper C."/>
            <person name="Guy L."/>
            <person name="Ettema T.J."/>
        </authorList>
    </citation>
    <scope>NUCLEOTIDE SEQUENCE</scope>
</reference>
<proteinExistence type="predicted"/>
<dbReference type="EMBL" id="LAZR01049902">
    <property type="protein sequence ID" value="KKK88550.1"/>
    <property type="molecule type" value="Genomic_DNA"/>
</dbReference>
<name>A0A0F8ZRC8_9ZZZZ</name>
<organism evidence="1">
    <name type="scientific">marine sediment metagenome</name>
    <dbReference type="NCBI Taxonomy" id="412755"/>
    <lineage>
        <taxon>unclassified sequences</taxon>
        <taxon>metagenomes</taxon>
        <taxon>ecological metagenomes</taxon>
    </lineage>
</organism>
<gene>
    <name evidence="1" type="ORF">LCGC14_2742030</name>
</gene>
<accession>A0A0F8ZRC8</accession>
<feature type="non-terminal residue" evidence="1">
    <location>
        <position position="1"/>
    </location>
</feature>
<evidence type="ECO:0000313" key="1">
    <source>
        <dbReference type="EMBL" id="KKK88550.1"/>
    </source>
</evidence>
<comment type="caution">
    <text evidence="1">The sequence shown here is derived from an EMBL/GenBank/DDBJ whole genome shotgun (WGS) entry which is preliminary data.</text>
</comment>
<sequence>YRDGELLASGILSNHELLGAIGDGCFSCCAHLAIEMVASYGMPVGATVFETCLWIGRFIQSWDDDITYTKIYRKSDVCMTLCHTTRAKDSNIRQAIIDRYPATGGGKCPQIGIKSKPGPLYGVSKDIWSALAVAITYAETKRDI</sequence>